<feature type="region of interest" description="Disordered" evidence="1">
    <location>
        <begin position="1"/>
        <end position="21"/>
    </location>
</feature>
<reference evidence="2" key="1">
    <citation type="submission" date="2014-09" db="EMBL/GenBank/DDBJ databases">
        <title>Genome sequence of the luminous mushroom Mycena chlorophos for searching fungal bioluminescence genes.</title>
        <authorList>
            <person name="Tanaka Y."/>
            <person name="Kasuga D."/>
            <person name="Oba Y."/>
            <person name="Hase S."/>
            <person name="Sato K."/>
            <person name="Oba Y."/>
            <person name="Sakakibara Y."/>
        </authorList>
    </citation>
    <scope>NUCLEOTIDE SEQUENCE</scope>
</reference>
<sequence length="255" mass="28778">MEAGLHASVRRIRRSSPIRKPHPIPSRKRCLWCRSGQHLIACCDKLRKDKRDGYVITNDMGRVALANGQMVPRSITGPDLRTRMMTLYRLVKQQQANTYQYTPMAQGLTVSPADYDEDIIMDEDAAIPGLGCLQYPEEHHCCVPDHAPHHCAESPELSDVEPMDQDDTHADTHRRPYSADGQAAANNPFVWIPPVDFWTVRNNNTYPADDSDDDGSIFGDSTPFVYDPDAECLDHAYVRGHGSKKHPIDLEEAWI</sequence>
<evidence type="ECO:0000313" key="3">
    <source>
        <dbReference type="Proteomes" id="UP000815677"/>
    </source>
</evidence>
<evidence type="ECO:0000313" key="2">
    <source>
        <dbReference type="EMBL" id="GAT48398.1"/>
    </source>
</evidence>
<protein>
    <recommendedName>
        <fullName evidence="4">PiggyBac transposable element-derived protein domain-containing protein</fullName>
    </recommendedName>
</protein>
<accession>A0ABQ0LBA3</accession>
<dbReference type="Proteomes" id="UP000815677">
    <property type="component" value="Unassembled WGS sequence"/>
</dbReference>
<proteinExistence type="predicted"/>
<keyword evidence="3" id="KW-1185">Reference proteome</keyword>
<organism evidence="2 3">
    <name type="scientific">Mycena chlorophos</name>
    <name type="common">Agaric fungus</name>
    <name type="synonym">Agaricus chlorophos</name>
    <dbReference type="NCBI Taxonomy" id="658473"/>
    <lineage>
        <taxon>Eukaryota</taxon>
        <taxon>Fungi</taxon>
        <taxon>Dikarya</taxon>
        <taxon>Basidiomycota</taxon>
        <taxon>Agaricomycotina</taxon>
        <taxon>Agaricomycetes</taxon>
        <taxon>Agaricomycetidae</taxon>
        <taxon>Agaricales</taxon>
        <taxon>Marasmiineae</taxon>
        <taxon>Mycenaceae</taxon>
        <taxon>Mycena</taxon>
    </lineage>
</organism>
<evidence type="ECO:0000256" key="1">
    <source>
        <dbReference type="SAM" id="MobiDB-lite"/>
    </source>
</evidence>
<evidence type="ECO:0008006" key="4">
    <source>
        <dbReference type="Google" id="ProtNLM"/>
    </source>
</evidence>
<feature type="compositionally biased region" description="Basic residues" evidence="1">
    <location>
        <begin position="8"/>
        <end position="21"/>
    </location>
</feature>
<feature type="compositionally biased region" description="Acidic residues" evidence="1">
    <location>
        <begin position="156"/>
        <end position="165"/>
    </location>
</feature>
<gene>
    <name evidence="2" type="ORF">MCHLO_05811</name>
</gene>
<name>A0ABQ0LBA3_MYCCL</name>
<dbReference type="EMBL" id="DF844573">
    <property type="protein sequence ID" value="GAT48398.1"/>
    <property type="molecule type" value="Genomic_DNA"/>
</dbReference>
<feature type="region of interest" description="Disordered" evidence="1">
    <location>
        <begin position="151"/>
        <end position="181"/>
    </location>
</feature>